<dbReference type="InterPro" id="IPR037136">
    <property type="entry name" value="RNA3'_phos_cyclase_dom_sf"/>
</dbReference>
<dbReference type="AlphaFoldDB" id="A0A444ZRJ0"/>
<dbReference type="PANTHER" id="PTHR11096:SF1">
    <property type="entry name" value="RNA 3'-TERMINAL PHOSPHATE CYCLASE-LIKE PROTEIN"/>
    <property type="match status" value="1"/>
</dbReference>
<feature type="domain" description="RNA 3'-terminal phosphate cyclase" evidence="1">
    <location>
        <begin position="9"/>
        <end position="80"/>
    </location>
</feature>
<dbReference type="Gene3D" id="3.65.10.20">
    <property type="entry name" value="RNA 3'-terminal phosphate cyclase domain"/>
    <property type="match status" value="1"/>
</dbReference>
<keyword evidence="3" id="KW-1185">Reference proteome</keyword>
<name>A0A444ZRJ0_ARAHY</name>
<dbReference type="EMBL" id="SDMP01000013">
    <property type="protein sequence ID" value="RYR16823.1"/>
    <property type="molecule type" value="Genomic_DNA"/>
</dbReference>
<accession>A0A444ZRJ0</accession>
<dbReference type="InterPro" id="IPR000228">
    <property type="entry name" value="RNA3'_term_phos_cyc"/>
</dbReference>
<evidence type="ECO:0000259" key="1">
    <source>
        <dbReference type="Pfam" id="PF01137"/>
    </source>
</evidence>
<dbReference type="SUPFAM" id="SSF55205">
    <property type="entry name" value="EPT/RTPC-like"/>
    <property type="match status" value="1"/>
</dbReference>
<dbReference type="PANTHER" id="PTHR11096">
    <property type="entry name" value="RNA 3' TERMINAL PHOSPHATE CYCLASE"/>
    <property type="match status" value="1"/>
</dbReference>
<evidence type="ECO:0000313" key="2">
    <source>
        <dbReference type="EMBL" id="RYR16823.1"/>
    </source>
</evidence>
<dbReference type="Proteomes" id="UP000289738">
    <property type="component" value="Chromosome B03"/>
</dbReference>
<dbReference type="Pfam" id="PF01137">
    <property type="entry name" value="RTC"/>
    <property type="match status" value="1"/>
</dbReference>
<dbReference type="GO" id="GO:0005730">
    <property type="term" value="C:nucleolus"/>
    <property type="evidence" value="ECO:0007669"/>
    <property type="project" value="TreeGrafter"/>
</dbReference>
<reference evidence="2 3" key="1">
    <citation type="submission" date="2019-01" db="EMBL/GenBank/DDBJ databases">
        <title>Sequencing of cultivated peanut Arachis hypogaea provides insights into genome evolution and oil improvement.</title>
        <authorList>
            <person name="Chen X."/>
        </authorList>
    </citation>
    <scope>NUCLEOTIDE SEQUENCE [LARGE SCALE GENOMIC DNA]</scope>
    <source>
        <strain evidence="3">cv. Fuhuasheng</strain>
        <tissue evidence="2">Leaves</tissue>
    </source>
</reference>
<sequence>MKTEYKRLKGRHNFRQLLLLATLSSTPIIIDDISADETWPGLHNNEISLLRLFQTVSYDCLVQINETGTKLKYKPGIIMGCTQHHPHAVCLALYCLFPGAPHPSWFVCQEAPRHHPQRDHK</sequence>
<comment type="caution">
    <text evidence="2">The sequence shown here is derived from an EMBL/GenBank/DDBJ whole genome shotgun (WGS) entry which is preliminary data.</text>
</comment>
<dbReference type="GO" id="GO:0000479">
    <property type="term" value="P:endonucleolytic cleavage of tricistronic rRNA transcript (SSU-rRNA, 5.8S rRNA, LSU-rRNA)"/>
    <property type="evidence" value="ECO:0007669"/>
    <property type="project" value="TreeGrafter"/>
</dbReference>
<gene>
    <name evidence="2" type="ORF">Ahy_B03g061704</name>
</gene>
<proteinExistence type="predicted"/>
<dbReference type="InterPro" id="IPR013792">
    <property type="entry name" value="RNA3'P_cycl/enolpyr_Trfase_a/b"/>
</dbReference>
<organism evidence="2 3">
    <name type="scientific">Arachis hypogaea</name>
    <name type="common">Peanut</name>
    <dbReference type="NCBI Taxonomy" id="3818"/>
    <lineage>
        <taxon>Eukaryota</taxon>
        <taxon>Viridiplantae</taxon>
        <taxon>Streptophyta</taxon>
        <taxon>Embryophyta</taxon>
        <taxon>Tracheophyta</taxon>
        <taxon>Spermatophyta</taxon>
        <taxon>Magnoliopsida</taxon>
        <taxon>eudicotyledons</taxon>
        <taxon>Gunneridae</taxon>
        <taxon>Pentapetalae</taxon>
        <taxon>rosids</taxon>
        <taxon>fabids</taxon>
        <taxon>Fabales</taxon>
        <taxon>Fabaceae</taxon>
        <taxon>Papilionoideae</taxon>
        <taxon>50 kb inversion clade</taxon>
        <taxon>dalbergioids sensu lato</taxon>
        <taxon>Dalbergieae</taxon>
        <taxon>Pterocarpus clade</taxon>
        <taxon>Arachis</taxon>
    </lineage>
</organism>
<protein>
    <recommendedName>
        <fullName evidence="1">RNA 3'-terminal phosphate cyclase domain-containing protein</fullName>
    </recommendedName>
</protein>
<dbReference type="GO" id="GO:0004521">
    <property type="term" value="F:RNA endonuclease activity"/>
    <property type="evidence" value="ECO:0007669"/>
    <property type="project" value="TreeGrafter"/>
</dbReference>
<dbReference type="STRING" id="3818.A0A444ZRJ0"/>
<dbReference type="InterPro" id="IPR023797">
    <property type="entry name" value="RNA3'_phos_cyclase_dom"/>
</dbReference>
<evidence type="ECO:0000313" key="3">
    <source>
        <dbReference type="Proteomes" id="UP000289738"/>
    </source>
</evidence>